<feature type="region of interest" description="Disordered" evidence="6">
    <location>
        <begin position="92"/>
        <end position="130"/>
    </location>
</feature>
<name>A0A8X6YMV7_9ARAC</name>
<sequence length="814" mass="90781">MLIFVLSITYVGFVACKVHTLYYNKVRPKRKSTIKYGETGDEIIEKYWVTISSDRGSNESTASRTTPRNPSPTVPQSRDMVNILSGLNMRKLTSGSSSGSSSEITPLLNGSQEGPCYAYSSRNRDDDGELEDSLSTVRSMDDTIQKRSKLNNILNIVKQVFLSAVMIFCVVSLSFLKVRDDNWNSIAITRGKPVRDVSLYKEKIHLRAKGPFLPGEYYDVSQDFVIFSVAKINMNGTYEDVSKKWRLLLAPNTQDFEVDSKIKEHDFYLDLDEKSDSKAYQVTISTNKRRDYVSMSVDVSVRPKLAVGHIIMALCVLIGLYILIIFELVHRTLAAMIGATVAISCLAVVGERPSLMEVLTWMDVETLCLLFGMMVLVSILCETGFFDYVAVLTYKLARGQIWALITGLCLVTAILSAFLDNVTTILLMSAVAIRLCEAMNIDPKHMLIAMVIFSNIGGAMTPIGDPPNIIIISNKKIQTAGIGFGDFTIHMLPAVVLCLAGAYVFLRLIYKDMSTLRFTDPPEVVEVKHEIEVWKKAFNSLSGYSRDEDTVRAILHRKISVLETLLRKKLYDAKISEDDYRASLKELTNAFKLKNTTLLLKSGIIIGIVIIFFFLESIPELNLSIGWIAILGAIFLLVLGDFDELESILSRVEWSTLLFFGALFVVMEALSRLDLVWYIVNMTQDAINGVDESHRLLVAIVLVLWISALSSSFIDNIPFTTVMVQVVADIADNEEMKLPIKPLVFALALGACLGGNGTLIGASANVVTAGLSEQHGYRFSFYDFFRVGFPVMILTTAISTAYLLFCHVWLGWNY</sequence>
<dbReference type="CDD" id="cd01116">
    <property type="entry name" value="P_permease"/>
    <property type="match status" value="1"/>
</dbReference>
<dbReference type="PANTHER" id="PTHR43568">
    <property type="entry name" value="P PROTEIN"/>
    <property type="match status" value="1"/>
</dbReference>
<comment type="subcellular location">
    <subcellularLocation>
        <location evidence="1">Membrane</location>
        <topology evidence="1">Multi-pass membrane protein</topology>
    </subcellularLocation>
</comment>
<keyword evidence="4 7" id="KW-1133">Transmembrane helix</keyword>
<accession>A0A8X6YMV7</accession>
<keyword evidence="2" id="KW-0813">Transport</keyword>
<feature type="transmembrane region" description="Helical" evidence="7">
    <location>
        <begin position="787"/>
        <end position="810"/>
    </location>
</feature>
<dbReference type="PANTHER" id="PTHR43568:SF1">
    <property type="entry name" value="P PROTEIN"/>
    <property type="match status" value="1"/>
</dbReference>
<feature type="transmembrane region" description="Helical" evidence="7">
    <location>
        <begin position="654"/>
        <end position="673"/>
    </location>
</feature>
<evidence type="ECO:0000256" key="1">
    <source>
        <dbReference type="ARBA" id="ARBA00004141"/>
    </source>
</evidence>
<feature type="compositionally biased region" description="Polar residues" evidence="6">
    <location>
        <begin position="55"/>
        <end position="68"/>
    </location>
</feature>
<feature type="transmembrane region" description="Helical" evidence="7">
    <location>
        <begin position="305"/>
        <end position="326"/>
    </location>
</feature>
<organism evidence="9 10">
    <name type="scientific">Trichonephila inaurata madagascariensis</name>
    <dbReference type="NCBI Taxonomy" id="2747483"/>
    <lineage>
        <taxon>Eukaryota</taxon>
        <taxon>Metazoa</taxon>
        <taxon>Ecdysozoa</taxon>
        <taxon>Arthropoda</taxon>
        <taxon>Chelicerata</taxon>
        <taxon>Arachnida</taxon>
        <taxon>Araneae</taxon>
        <taxon>Araneomorphae</taxon>
        <taxon>Entelegynae</taxon>
        <taxon>Araneoidea</taxon>
        <taxon>Nephilidae</taxon>
        <taxon>Trichonephila</taxon>
        <taxon>Trichonephila inaurata</taxon>
    </lineage>
</organism>
<dbReference type="Proteomes" id="UP000886998">
    <property type="component" value="Unassembled WGS sequence"/>
</dbReference>
<keyword evidence="10" id="KW-1185">Reference proteome</keyword>
<evidence type="ECO:0000256" key="6">
    <source>
        <dbReference type="SAM" id="MobiDB-lite"/>
    </source>
</evidence>
<evidence type="ECO:0000313" key="9">
    <source>
        <dbReference type="EMBL" id="GFY75293.1"/>
    </source>
</evidence>
<dbReference type="InterPro" id="IPR004680">
    <property type="entry name" value="Cit_transptr-like_dom"/>
</dbReference>
<dbReference type="GO" id="GO:0055085">
    <property type="term" value="P:transmembrane transport"/>
    <property type="evidence" value="ECO:0007669"/>
    <property type="project" value="InterPro"/>
</dbReference>
<reference evidence="9" key="1">
    <citation type="submission" date="2020-08" db="EMBL/GenBank/DDBJ databases">
        <title>Multicomponent nature underlies the extraordinary mechanical properties of spider dragline silk.</title>
        <authorList>
            <person name="Kono N."/>
            <person name="Nakamura H."/>
            <person name="Mori M."/>
            <person name="Yoshida Y."/>
            <person name="Ohtoshi R."/>
            <person name="Malay A.D."/>
            <person name="Moran D.A.P."/>
            <person name="Tomita M."/>
            <person name="Numata K."/>
            <person name="Arakawa K."/>
        </authorList>
    </citation>
    <scope>NUCLEOTIDE SEQUENCE</scope>
</reference>
<feature type="transmembrane region" description="Helical" evidence="7">
    <location>
        <begin position="156"/>
        <end position="176"/>
    </location>
</feature>
<dbReference type="Pfam" id="PF03600">
    <property type="entry name" value="CitMHS"/>
    <property type="match status" value="1"/>
</dbReference>
<feature type="domain" description="Citrate transporter-like" evidence="8">
    <location>
        <begin position="321"/>
        <end position="750"/>
    </location>
</feature>
<evidence type="ECO:0000256" key="4">
    <source>
        <dbReference type="ARBA" id="ARBA00022989"/>
    </source>
</evidence>
<dbReference type="AlphaFoldDB" id="A0A8X6YMV7"/>
<keyword evidence="3 7" id="KW-0812">Transmembrane</keyword>
<evidence type="ECO:0000259" key="8">
    <source>
        <dbReference type="Pfam" id="PF03600"/>
    </source>
</evidence>
<comment type="caution">
    <text evidence="9">The sequence shown here is derived from an EMBL/GenBank/DDBJ whole genome shotgun (WGS) entry which is preliminary data.</text>
</comment>
<feature type="transmembrane region" description="Helical" evidence="7">
    <location>
        <begin position="743"/>
        <end position="767"/>
    </location>
</feature>
<gene>
    <name evidence="9" type="primary">OCA2</name>
    <name evidence="9" type="ORF">TNIN_352311</name>
</gene>
<feature type="transmembrane region" description="Helical" evidence="7">
    <location>
        <begin position="370"/>
        <end position="394"/>
    </location>
</feature>
<feature type="transmembrane region" description="Helical" evidence="7">
    <location>
        <begin position="491"/>
        <end position="510"/>
    </location>
</feature>
<dbReference type="OrthoDB" id="442352at2759"/>
<dbReference type="GO" id="GO:0016020">
    <property type="term" value="C:membrane"/>
    <property type="evidence" value="ECO:0007669"/>
    <property type="project" value="UniProtKB-SubCell"/>
</dbReference>
<dbReference type="EMBL" id="BMAV01021268">
    <property type="protein sequence ID" value="GFY75293.1"/>
    <property type="molecule type" value="Genomic_DNA"/>
</dbReference>
<evidence type="ECO:0000256" key="3">
    <source>
        <dbReference type="ARBA" id="ARBA00022692"/>
    </source>
</evidence>
<feature type="transmembrane region" description="Helical" evidence="7">
    <location>
        <begin position="6"/>
        <end position="23"/>
    </location>
</feature>
<evidence type="ECO:0000313" key="10">
    <source>
        <dbReference type="Proteomes" id="UP000886998"/>
    </source>
</evidence>
<evidence type="ECO:0000256" key="7">
    <source>
        <dbReference type="SAM" id="Phobius"/>
    </source>
</evidence>
<keyword evidence="5 7" id="KW-0472">Membrane</keyword>
<proteinExistence type="predicted"/>
<protein>
    <submittedName>
        <fullName evidence="9">P protein</fullName>
    </submittedName>
</protein>
<feature type="transmembrane region" description="Helical" evidence="7">
    <location>
        <begin position="401"/>
        <end position="419"/>
    </location>
</feature>
<feature type="transmembrane region" description="Helical" evidence="7">
    <location>
        <begin position="598"/>
        <end position="615"/>
    </location>
</feature>
<feature type="transmembrane region" description="Helical" evidence="7">
    <location>
        <begin position="333"/>
        <end position="350"/>
    </location>
</feature>
<dbReference type="InterPro" id="IPR051475">
    <property type="entry name" value="Diverse_Ion_Transporter"/>
</dbReference>
<feature type="transmembrane region" description="Helical" evidence="7">
    <location>
        <begin position="693"/>
        <end position="714"/>
    </location>
</feature>
<feature type="transmembrane region" description="Helical" evidence="7">
    <location>
        <begin position="621"/>
        <end position="642"/>
    </location>
</feature>
<evidence type="ECO:0000256" key="2">
    <source>
        <dbReference type="ARBA" id="ARBA00022448"/>
    </source>
</evidence>
<evidence type="ECO:0000256" key="5">
    <source>
        <dbReference type="ARBA" id="ARBA00023136"/>
    </source>
</evidence>
<feature type="region of interest" description="Disordered" evidence="6">
    <location>
        <begin position="55"/>
        <end position="78"/>
    </location>
</feature>